<evidence type="ECO:0000313" key="3">
    <source>
        <dbReference type="Proteomes" id="UP000029585"/>
    </source>
</evidence>
<dbReference type="GeneID" id="63973721"/>
<dbReference type="EMBL" id="ADLO01000114">
    <property type="protein sequence ID" value="KGF53294.1"/>
    <property type="molecule type" value="Genomic_DNA"/>
</dbReference>
<feature type="transmembrane region" description="Helical" evidence="1">
    <location>
        <begin position="108"/>
        <end position="129"/>
    </location>
</feature>
<sequence>MAAGIFNPENDFWRLIEKLVDLFLLSVFWLVCSLPVFTLGPATAALYRTVARCIRGSERKSWSLFFRTFRENFKVGALTTLVVVAVGAVLFVLYTLLYQTASLNRAGYILFMAYYVFLLLPLGLLCYLFPVLSQFEFGVGGLLSNCAKLAIAHLPSTIALALLLYAALTVCLNFFLAIAVTPALLALLHSLLLERIFAPYIRQQLGEDDNDT</sequence>
<accession>A0A096D6Z8</accession>
<feature type="transmembrane region" description="Helical" evidence="1">
    <location>
        <begin position="75"/>
        <end position="96"/>
    </location>
</feature>
<protein>
    <recommendedName>
        <fullName evidence="4">DUF624 domain-containing protein</fullName>
    </recommendedName>
</protein>
<dbReference type="eggNOG" id="COG5578">
    <property type="taxonomic scope" value="Bacteria"/>
</dbReference>
<feature type="transmembrane region" description="Helical" evidence="1">
    <location>
        <begin position="149"/>
        <end position="168"/>
    </location>
</feature>
<keyword evidence="1" id="KW-0812">Transmembrane</keyword>
<dbReference type="Proteomes" id="UP000029585">
    <property type="component" value="Unassembled WGS sequence"/>
</dbReference>
<feature type="transmembrane region" description="Helical" evidence="1">
    <location>
        <begin position="174"/>
        <end position="193"/>
    </location>
</feature>
<comment type="caution">
    <text evidence="2">The sequence shown here is derived from an EMBL/GenBank/DDBJ whole genome shotgun (WGS) entry which is preliminary data.</text>
</comment>
<name>A0A096D6Z8_FLAPL</name>
<evidence type="ECO:0008006" key="4">
    <source>
        <dbReference type="Google" id="ProtNLM"/>
    </source>
</evidence>
<dbReference type="AlphaFoldDB" id="A0A096D6Z8"/>
<dbReference type="HOGENOM" id="CLU_081578_1_0_9"/>
<dbReference type="Pfam" id="PF04854">
    <property type="entry name" value="DUF624"/>
    <property type="match status" value="1"/>
</dbReference>
<keyword evidence="1" id="KW-0472">Membrane</keyword>
<dbReference type="RefSeq" id="WP_007488855.1">
    <property type="nucleotide sequence ID" value="NZ_KN174167.1"/>
</dbReference>
<reference evidence="2 3" key="1">
    <citation type="submission" date="2011-08" db="EMBL/GenBank/DDBJ databases">
        <title>The Genome Sequence of Clostridium orbiscindens 1_3_50AFAA.</title>
        <authorList>
            <consortium name="The Broad Institute Genome Sequencing Platform"/>
            <person name="Earl A."/>
            <person name="Ward D."/>
            <person name="Feldgarden M."/>
            <person name="Gevers D."/>
            <person name="Daigneault M."/>
            <person name="Strauss J."/>
            <person name="Allen-Vercoe E."/>
            <person name="Young S.K."/>
            <person name="Zeng Q."/>
            <person name="Gargeya S."/>
            <person name="Fitzgerald M."/>
            <person name="Haas B."/>
            <person name="Abouelleil A."/>
            <person name="Alvarado L."/>
            <person name="Arachchi H.M."/>
            <person name="Berlin A."/>
            <person name="Brown A."/>
            <person name="Chapman S.B."/>
            <person name="Chen Z."/>
            <person name="Dunbar C."/>
            <person name="Freedman E."/>
            <person name="Gearin G."/>
            <person name="Gellesch M."/>
            <person name="Goldberg J."/>
            <person name="Griggs A."/>
            <person name="Gujja S."/>
            <person name="Heiman D."/>
            <person name="Howarth C."/>
            <person name="Larson L."/>
            <person name="Lui A."/>
            <person name="MacDonald P.J.P."/>
            <person name="Montmayeur A."/>
            <person name="Murphy C."/>
            <person name="Neiman D."/>
            <person name="Pearson M."/>
            <person name="Priest M."/>
            <person name="Roberts A."/>
            <person name="Saif S."/>
            <person name="Shea T."/>
            <person name="Shenoy N."/>
            <person name="Sisk P."/>
            <person name="Stolte C."/>
            <person name="Sykes S."/>
            <person name="Wortman J."/>
            <person name="Nusbaum C."/>
            <person name="Birren B."/>
        </authorList>
    </citation>
    <scope>NUCLEOTIDE SEQUENCE [LARGE SCALE GENOMIC DNA]</scope>
    <source>
        <strain evidence="2 3">1_3_50AFAA</strain>
    </source>
</reference>
<keyword evidence="1" id="KW-1133">Transmembrane helix</keyword>
<dbReference type="InterPro" id="IPR006938">
    <property type="entry name" value="DUF624"/>
</dbReference>
<keyword evidence="3" id="KW-1185">Reference proteome</keyword>
<dbReference type="PATRIC" id="fig|742738.3.peg.3913"/>
<evidence type="ECO:0000313" key="2">
    <source>
        <dbReference type="EMBL" id="KGF53294.1"/>
    </source>
</evidence>
<gene>
    <name evidence="2" type="ORF">HMPREF9460_03803</name>
</gene>
<proteinExistence type="predicted"/>
<organism evidence="2 3">
    <name type="scientific">Flavonifractor plautii 1_3_50AFAA</name>
    <dbReference type="NCBI Taxonomy" id="742738"/>
    <lineage>
        <taxon>Bacteria</taxon>
        <taxon>Bacillati</taxon>
        <taxon>Bacillota</taxon>
        <taxon>Clostridia</taxon>
        <taxon>Eubacteriales</taxon>
        <taxon>Oscillospiraceae</taxon>
        <taxon>Flavonifractor</taxon>
    </lineage>
</organism>
<evidence type="ECO:0000256" key="1">
    <source>
        <dbReference type="SAM" id="Phobius"/>
    </source>
</evidence>
<feature type="transmembrane region" description="Helical" evidence="1">
    <location>
        <begin position="22"/>
        <end position="47"/>
    </location>
</feature>